<dbReference type="EMBL" id="AFBR01000092">
    <property type="protein sequence ID" value="EGG50688.1"/>
    <property type="molecule type" value="Genomic_DNA"/>
</dbReference>
<comment type="caution">
    <text evidence="2">The sequence shown here is derived from an EMBL/GenBank/DDBJ whole genome shotgun (WGS) entry which is preliminary data.</text>
</comment>
<feature type="transmembrane region" description="Helical" evidence="1">
    <location>
        <begin position="21"/>
        <end position="44"/>
    </location>
</feature>
<keyword evidence="1" id="KW-1133">Transmembrane helix</keyword>
<keyword evidence="1" id="KW-0812">Transmembrane</keyword>
<dbReference type="HOGENOM" id="CLU_3120867_0_0_10"/>
<dbReference type="STRING" id="762982.HMPREF9442_03133"/>
<organism evidence="2 3">
    <name type="scientific">Paraprevotella xylaniphila YIT 11841</name>
    <dbReference type="NCBI Taxonomy" id="762982"/>
    <lineage>
        <taxon>Bacteria</taxon>
        <taxon>Pseudomonadati</taxon>
        <taxon>Bacteroidota</taxon>
        <taxon>Bacteroidia</taxon>
        <taxon>Bacteroidales</taxon>
        <taxon>Prevotellaceae</taxon>
        <taxon>Paraprevotella</taxon>
    </lineage>
</organism>
<evidence type="ECO:0000313" key="3">
    <source>
        <dbReference type="Proteomes" id="UP000005546"/>
    </source>
</evidence>
<dbReference type="AlphaFoldDB" id="F3QY42"/>
<keyword evidence="3" id="KW-1185">Reference proteome</keyword>
<evidence type="ECO:0000313" key="2">
    <source>
        <dbReference type="EMBL" id="EGG50688.1"/>
    </source>
</evidence>
<sequence>MSYQKEYLYLQYNGKEQRRTVLICCKCSFINLNYAKIYFLISIWEMPLMQ</sequence>
<dbReference type="Proteomes" id="UP000005546">
    <property type="component" value="Unassembled WGS sequence"/>
</dbReference>
<keyword evidence="1" id="KW-0472">Membrane</keyword>
<gene>
    <name evidence="2" type="ORF">HMPREF9442_03133</name>
</gene>
<protein>
    <submittedName>
        <fullName evidence="2">Uncharacterized protein</fullName>
    </submittedName>
</protein>
<reference evidence="2 3" key="1">
    <citation type="submission" date="2011-02" db="EMBL/GenBank/DDBJ databases">
        <authorList>
            <person name="Weinstock G."/>
            <person name="Sodergren E."/>
            <person name="Clifton S."/>
            <person name="Fulton L."/>
            <person name="Fulton B."/>
            <person name="Courtney L."/>
            <person name="Fronick C."/>
            <person name="Harrison M."/>
            <person name="Strong C."/>
            <person name="Farmer C."/>
            <person name="Delahaunty K."/>
            <person name="Markovic C."/>
            <person name="Hall O."/>
            <person name="Minx P."/>
            <person name="Tomlinson C."/>
            <person name="Mitreva M."/>
            <person name="Hou S."/>
            <person name="Chen J."/>
            <person name="Wollam A."/>
            <person name="Pepin K.H."/>
            <person name="Johnson M."/>
            <person name="Bhonagiri V."/>
            <person name="Zhang X."/>
            <person name="Suruliraj S."/>
            <person name="Warren W."/>
            <person name="Chinwalla A."/>
            <person name="Mardis E.R."/>
            <person name="Wilson R.K."/>
        </authorList>
    </citation>
    <scope>NUCLEOTIDE SEQUENCE [LARGE SCALE GENOMIC DNA]</scope>
    <source>
        <strain evidence="2 3">YIT 11841</strain>
    </source>
</reference>
<evidence type="ECO:0000256" key="1">
    <source>
        <dbReference type="SAM" id="Phobius"/>
    </source>
</evidence>
<accession>F3QY42</accession>
<name>F3QY42_9BACT</name>
<proteinExistence type="predicted"/>